<sequence>MHGIVVVRANNALRKCHADDCLVPVTAVATALRREFAEPGPVLAAIRTSSAFYGNANKMNCIKEHAAGAEARRLEIERMIARYPELEGEELNRTLSYLKREASAMDQAMIASNPDIMRQYRQLSRDHYLDRLRPSQLALATIVALVIVVALILAVILL</sequence>
<dbReference type="EMBL" id="CP011772">
    <property type="protein sequence ID" value="AKM12187.1"/>
    <property type="molecule type" value="Genomic_DNA"/>
</dbReference>
<evidence type="ECO:0000313" key="3">
    <source>
        <dbReference type="Proteomes" id="UP000035287"/>
    </source>
</evidence>
<dbReference type="KEGG" id="cna:AB433_18800"/>
<gene>
    <name evidence="2" type="ORF">AB433_18800</name>
</gene>
<feature type="transmembrane region" description="Helical" evidence="1">
    <location>
        <begin position="137"/>
        <end position="157"/>
    </location>
</feature>
<name>A0A0G3XLZ0_9SPHN</name>
<accession>A0A0G3XLZ0</accession>
<keyword evidence="2" id="KW-0614">Plasmid</keyword>
<evidence type="ECO:0000256" key="1">
    <source>
        <dbReference type="SAM" id="Phobius"/>
    </source>
</evidence>
<keyword evidence="1" id="KW-0472">Membrane</keyword>
<dbReference type="PATRIC" id="fig|1348774.3.peg.3965"/>
<keyword evidence="3" id="KW-1185">Reference proteome</keyword>
<geneLocation type="plasmid" evidence="2 3">
    <name>p2</name>
</geneLocation>
<protein>
    <submittedName>
        <fullName evidence="2">Uncharacterized protein</fullName>
    </submittedName>
</protein>
<dbReference type="Proteomes" id="UP000035287">
    <property type="component" value="Plasmid p2"/>
</dbReference>
<evidence type="ECO:0000313" key="2">
    <source>
        <dbReference type="EMBL" id="AKM12187.1"/>
    </source>
</evidence>
<dbReference type="AlphaFoldDB" id="A0A0G3XLZ0"/>
<reference evidence="2 3" key="1">
    <citation type="submission" date="2015-06" db="EMBL/GenBank/DDBJ databases">
        <authorList>
            <person name="Zeng Y."/>
            <person name="Huang Y."/>
        </authorList>
    </citation>
    <scope>NUCLEOTIDE SEQUENCE [LARGE SCALE GENOMIC DNA]</scope>
    <source>
        <strain evidence="2 3">PQ-2</strain>
        <plasmid evidence="2 3">p2</plasmid>
    </source>
</reference>
<keyword evidence="1" id="KW-0812">Transmembrane</keyword>
<proteinExistence type="predicted"/>
<organism evidence="2 3">
    <name type="scientific">Croceicoccus naphthovorans</name>
    <dbReference type="NCBI Taxonomy" id="1348774"/>
    <lineage>
        <taxon>Bacteria</taxon>
        <taxon>Pseudomonadati</taxon>
        <taxon>Pseudomonadota</taxon>
        <taxon>Alphaproteobacteria</taxon>
        <taxon>Sphingomonadales</taxon>
        <taxon>Erythrobacteraceae</taxon>
        <taxon>Croceicoccus</taxon>
    </lineage>
</organism>
<keyword evidence="1" id="KW-1133">Transmembrane helix</keyword>